<dbReference type="EMBL" id="CP139781">
    <property type="protein sequence ID" value="WRQ88898.1"/>
    <property type="molecule type" value="Genomic_DNA"/>
</dbReference>
<dbReference type="SUPFAM" id="SSF51182">
    <property type="entry name" value="RmlC-like cupins"/>
    <property type="match status" value="1"/>
</dbReference>
<feature type="domain" description="HTH araC/xylS-type" evidence="4">
    <location>
        <begin position="180"/>
        <end position="279"/>
    </location>
</feature>
<keyword evidence="6" id="KW-1185">Reference proteome</keyword>
<dbReference type="InterPro" id="IPR011051">
    <property type="entry name" value="RmlC_Cupin_sf"/>
</dbReference>
<dbReference type="InterPro" id="IPR014710">
    <property type="entry name" value="RmlC-like_jellyroll"/>
</dbReference>
<name>A0ABZ1CCB0_9BACT</name>
<dbReference type="InterPro" id="IPR009057">
    <property type="entry name" value="Homeodomain-like_sf"/>
</dbReference>
<dbReference type="Gene3D" id="1.10.10.60">
    <property type="entry name" value="Homeodomain-like"/>
    <property type="match status" value="2"/>
</dbReference>
<reference evidence="5 6" key="1">
    <citation type="submission" date="2023-12" db="EMBL/GenBank/DDBJ databases">
        <title>Description of an unclassified Opitutus bacterium of Verrucomicrobiota.</title>
        <authorList>
            <person name="Zhang D.-F."/>
        </authorList>
    </citation>
    <scope>NUCLEOTIDE SEQUENCE [LARGE SCALE GENOMIC DNA]</scope>
    <source>
        <strain evidence="5 6">WL0086</strain>
    </source>
</reference>
<protein>
    <submittedName>
        <fullName evidence="5">Helix-turn-helix domain-containing protein</fullName>
    </submittedName>
</protein>
<dbReference type="PANTHER" id="PTHR43280:SF2">
    <property type="entry name" value="HTH-TYPE TRANSCRIPTIONAL REGULATOR EXSA"/>
    <property type="match status" value="1"/>
</dbReference>
<proteinExistence type="predicted"/>
<keyword evidence="2" id="KW-0238">DNA-binding</keyword>
<evidence type="ECO:0000313" key="5">
    <source>
        <dbReference type="EMBL" id="WRQ88898.1"/>
    </source>
</evidence>
<dbReference type="Gene3D" id="2.60.120.10">
    <property type="entry name" value="Jelly Rolls"/>
    <property type="match status" value="1"/>
</dbReference>
<gene>
    <name evidence="5" type="ORF">K1X11_005735</name>
</gene>
<evidence type="ECO:0000256" key="1">
    <source>
        <dbReference type="ARBA" id="ARBA00023015"/>
    </source>
</evidence>
<keyword evidence="3" id="KW-0804">Transcription</keyword>
<keyword evidence="1" id="KW-0805">Transcription regulation</keyword>
<dbReference type="PANTHER" id="PTHR43280">
    <property type="entry name" value="ARAC-FAMILY TRANSCRIPTIONAL REGULATOR"/>
    <property type="match status" value="1"/>
</dbReference>
<accession>A0ABZ1CCB0</accession>
<dbReference type="InterPro" id="IPR018060">
    <property type="entry name" value="HTH_AraC"/>
</dbReference>
<dbReference type="InterPro" id="IPR020449">
    <property type="entry name" value="Tscrpt_reg_AraC-type_HTH"/>
</dbReference>
<dbReference type="PRINTS" id="PR00032">
    <property type="entry name" value="HTHARAC"/>
</dbReference>
<evidence type="ECO:0000256" key="2">
    <source>
        <dbReference type="ARBA" id="ARBA00023125"/>
    </source>
</evidence>
<organism evidence="5 6">
    <name type="scientific">Actomonas aquatica</name>
    <dbReference type="NCBI Taxonomy" id="2866162"/>
    <lineage>
        <taxon>Bacteria</taxon>
        <taxon>Pseudomonadati</taxon>
        <taxon>Verrucomicrobiota</taxon>
        <taxon>Opitutia</taxon>
        <taxon>Opitutales</taxon>
        <taxon>Opitutaceae</taxon>
        <taxon>Actomonas</taxon>
    </lineage>
</organism>
<dbReference type="PROSITE" id="PS01124">
    <property type="entry name" value="HTH_ARAC_FAMILY_2"/>
    <property type="match status" value="1"/>
</dbReference>
<dbReference type="InterPro" id="IPR018062">
    <property type="entry name" value="HTH_AraC-typ_CS"/>
</dbReference>
<dbReference type="Proteomes" id="UP000738431">
    <property type="component" value="Chromosome"/>
</dbReference>
<dbReference type="RefSeq" id="WP_324726115.1">
    <property type="nucleotide sequence ID" value="NZ_CP139781.1"/>
</dbReference>
<sequence length="311" mass="35372">MRELFAQSILAADRQRLRLRIPRAEGLLLKRKDMHFHFRPEIFVQIHGSTTFRFPKEEFTLNPGEMLIVPAGLPHGETIFRDDFGKFRNLVVGFYSHTLSLHFAHEVAPGRPDIETIEFFEAPELESLVGLTNQLVSTFHMNTPARDAVLKGLTMAVLGTFQNLVETGGGSLEGDIGKVLQTKWIVREQFSNPNLNVKTIAERLQCSPDYLSHLFHTETGEKLIHYIQRVRIDGAVLALETTPLYVSEIAYASGFSDPAYFARVFKKHRGESPADFRERLDKERRNQEERPKTIYYDRVDFTAGAPVKAGA</sequence>
<dbReference type="Pfam" id="PF12833">
    <property type="entry name" value="HTH_18"/>
    <property type="match status" value="1"/>
</dbReference>
<dbReference type="SMART" id="SM00342">
    <property type="entry name" value="HTH_ARAC"/>
    <property type="match status" value="1"/>
</dbReference>
<dbReference type="SUPFAM" id="SSF46689">
    <property type="entry name" value="Homeodomain-like"/>
    <property type="match status" value="1"/>
</dbReference>
<evidence type="ECO:0000259" key="4">
    <source>
        <dbReference type="PROSITE" id="PS01124"/>
    </source>
</evidence>
<evidence type="ECO:0000256" key="3">
    <source>
        <dbReference type="ARBA" id="ARBA00023163"/>
    </source>
</evidence>
<dbReference type="PROSITE" id="PS00041">
    <property type="entry name" value="HTH_ARAC_FAMILY_1"/>
    <property type="match status" value="1"/>
</dbReference>
<evidence type="ECO:0000313" key="6">
    <source>
        <dbReference type="Proteomes" id="UP000738431"/>
    </source>
</evidence>